<keyword evidence="2" id="KW-1185">Reference proteome</keyword>
<evidence type="ECO:0000313" key="1">
    <source>
        <dbReference type="EMBL" id="KAI5682959.1"/>
    </source>
</evidence>
<protein>
    <submittedName>
        <fullName evidence="1">Uncharacterized protein</fullName>
    </submittedName>
</protein>
<organism evidence="1 2">
    <name type="scientific">Catharanthus roseus</name>
    <name type="common">Madagascar periwinkle</name>
    <name type="synonym">Vinca rosea</name>
    <dbReference type="NCBI Taxonomy" id="4058"/>
    <lineage>
        <taxon>Eukaryota</taxon>
        <taxon>Viridiplantae</taxon>
        <taxon>Streptophyta</taxon>
        <taxon>Embryophyta</taxon>
        <taxon>Tracheophyta</taxon>
        <taxon>Spermatophyta</taxon>
        <taxon>Magnoliopsida</taxon>
        <taxon>eudicotyledons</taxon>
        <taxon>Gunneridae</taxon>
        <taxon>Pentapetalae</taxon>
        <taxon>asterids</taxon>
        <taxon>lamiids</taxon>
        <taxon>Gentianales</taxon>
        <taxon>Apocynaceae</taxon>
        <taxon>Rauvolfioideae</taxon>
        <taxon>Vinceae</taxon>
        <taxon>Catharanthinae</taxon>
        <taxon>Catharanthus</taxon>
    </lineage>
</organism>
<name>A0ACC0CDJ1_CATRO</name>
<comment type="caution">
    <text evidence="1">The sequence shown here is derived from an EMBL/GenBank/DDBJ whole genome shotgun (WGS) entry which is preliminary data.</text>
</comment>
<gene>
    <name evidence="1" type="ORF">M9H77_04187</name>
</gene>
<dbReference type="EMBL" id="CM044701">
    <property type="protein sequence ID" value="KAI5682959.1"/>
    <property type="molecule type" value="Genomic_DNA"/>
</dbReference>
<accession>A0ACC0CDJ1</accession>
<evidence type="ECO:0000313" key="2">
    <source>
        <dbReference type="Proteomes" id="UP001060085"/>
    </source>
</evidence>
<proteinExistence type="predicted"/>
<dbReference type="Proteomes" id="UP001060085">
    <property type="component" value="Linkage Group LG01"/>
</dbReference>
<reference evidence="2" key="1">
    <citation type="journal article" date="2023" name="Nat. Plants">
        <title>Single-cell RNA sequencing provides a high-resolution roadmap for understanding the multicellular compartmentation of specialized metabolism.</title>
        <authorList>
            <person name="Sun S."/>
            <person name="Shen X."/>
            <person name="Li Y."/>
            <person name="Li Y."/>
            <person name="Wang S."/>
            <person name="Li R."/>
            <person name="Zhang H."/>
            <person name="Shen G."/>
            <person name="Guo B."/>
            <person name="Wei J."/>
            <person name="Xu J."/>
            <person name="St-Pierre B."/>
            <person name="Chen S."/>
            <person name="Sun C."/>
        </authorList>
    </citation>
    <scope>NUCLEOTIDE SEQUENCE [LARGE SCALE GENOMIC DNA]</scope>
</reference>
<sequence length="180" mass="19760">MIIYGWKFQRITLYVGVIRGVEGLARPVLCWAFYHAHLWDSHLVEGQEKLKTKVGIRADLLGIGCHITLVDGFIMREAHRWTNCAGVEFETEIEEDPSEPETDPEVVAEPEGEAPVEFGETDTPIADVSPFVVSPSVLLVKSASYFPPVPALGESGDSISVDTVCGATSCLRSRLGTSWR</sequence>